<evidence type="ECO:0000313" key="7">
    <source>
        <dbReference type="EMBL" id="TQM11665.1"/>
    </source>
</evidence>
<proteinExistence type="predicted"/>
<dbReference type="Pfam" id="PF16912">
    <property type="entry name" value="Glu_dehyd_C"/>
    <property type="match status" value="1"/>
</dbReference>
<dbReference type="RefSeq" id="WP_142055969.1">
    <property type="nucleotide sequence ID" value="NZ_VFPA01000002.1"/>
</dbReference>
<dbReference type="InterPro" id="IPR031640">
    <property type="entry name" value="Glu_dehyd_C"/>
</dbReference>
<keyword evidence="2" id="KW-0479">Metal-binding</keyword>
<sequence length="359" mass="36594">MHGLVIHAGEEGARLGLADLAEPTPDDADLLVDGIAVGVCGTDRSLLARGLRGGAPGDRLVLGHESLGRVRRAPSGSRFAPGDLVAGLVRRPDPHPCPNCAVGELDICLNGDFTERGIKGRDGYAAERYVLADRYAVAVSPRLGLAGVLVEPASIVAKAWERVDASSRRSGRALVLGAGPIGLLAALLGAQRGYEVHVVDQVGGGPKVRQVKALGAVYHEGAHDLGTALGGTGRGGFDAVVECTGELVAAAIAATGPGGVLCLVAGGHRGTDPTMELSVLSGRLTGGNRTITGVSSSGRGHFEAAHAALLHADPEWLHGLLTTTVPLERYAEAFHAEPDTIKSVILLAADPGPAGKGKS</sequence>
<evidence type="ECO:0000256" key="3">
    <source>
        <dbReference type="ARBA" id="ARBA00022833"/>
    </source>
</evidence>
<feature type="domain" description="Alcohol dehydrogenase-like N-terminal" evidence="5">
    <location>
        <begin position="27"/>
        <end position="138"/>
    </location>
</feature>
<dbReference type="Gene3D" id="3.40.50.720">
    <property type="entry name" value="NAD(P)-binding Rossmann-like Domain"/>
    <property type="match status" value="1"/>
</dbReference>
<reference evidence="7 8" key="1">
    <citation type="submission" date="2019-06" db="EMBL/GenBank/DDBJ databases">
        <title>Sequencing the genomes of 1000 actinobacteria strains.</title>
        <authorList>
            <person name="Klenk H.-P."/>
        </authorList>
    </citation>
    <scope>NUCLEOTIDE SEQUENCE [LARGE SCALE GENOMIC DNA]</scope>
    <source>
        <strain evidence="7 8">DSM 45301</strain>
    </source>
</reference>
<evidence type="ECO:0000256" key="2">
    <source>
        <dbReference type="ARBA" id="ARBA00022723"/>
    </source>
</evidence>
<keyword evidence="8" id="KW-1185">Reference proteome</keyword>
<dbReference type="PANTHER" id="PTHR43401">
    <property type="entry name" value="L-THREONINE 3-DEHYDROGENASE"/>
    <property type="match status" value="1"/>
</dbReference>
<gene>
    <name evidence="7" type="ORF">FB558_4233</name>
</gene>
<dbReference type="GO" id="GO:0016491">
    <property type="term" value="F:oxidoreductase activity"/>
    <property type="evidence" value="ECO:0007669"/>
    <property type="project" value="UniProtKB-KW"/>
</dbReference>
<evidence type="ECO:0000256" key="4">
    <source>
        <dbReference type="ARBA" id="ARBA00023002"/>
    </source>
</evidence>
<dbReference type="SUPFAM" id="SSF51735">
    <property type="entry name" value="NAD(P)-binding Rossmann-fold domains"/>
    <property type="match status" value="1"/>
</dbReference>
<keyword evidence="4" id="KW-0560">Oxidoreductase</keyword>
<evidence type="ECO:0000313" key="8">
    <source>
        <dbReference type="Proteomes" id="UP000315677"/>
    </source>
</evidence>
<dbReference type="InterPro" id="IPR036291">
    <property type="entry name" value="NAD(P)-bd_dom_sf"/>
</dbReference>
<dbReference type="Gene3D" id="3.90.180.10">
    <property type="entry name" value="Medium-chain alcohol dehydrogenases, catalytic domain"/>
    <property type="match status" value="1"/>
</dbReference>
<dbReference type="SUPFAM" id="SSF50129">
    <property type="entry name" value="GroES-like"/>
    <property type="match status" value="1"/>
</dbReference>
<evidence type="ECO:0000259" key="5">
    <source>
        <dbReference type="Pfam" id="PF08240"/>
    </source>
</evidence>
<dbReference type="Pfam" id="PF08240">
    <property type="entry name" value="ADH_N"/>
    <property type="match status" value="1"/>
</dbReference>
<dbReference type="GO" id="GO:0046872">
    <property type="term" value="F:metal ion binding"/>
    <property type="evidence" value="ECO:0007669"/>
    <property type="project" value="UniProtKB-KW"/>
</dbReference>
<protein>
    <submittedName>
        <fullName evidence="7">Threonine dehydrogenase-like Zn-dependent dehydrogenase</fullName>
    </submittedName>
</protein>
<dbReference type="OrthoDB" id="3987021at2"/>
<feature type="domain" description="Glucose dehydrogenase C-terminal" evidence="6">
    <location>
        <begin position="146"/>
        <end position="345"/>
    </location>
</feature>
<dbReference type="InterPro" id="IPR013154">
    <property type="entry name" value="ADH-like_N"/>
</dbReference>
<evidence type="ECO:0000259" key="6">
    <source>
        <dbReference type="Pfam" id="PF16912"/>
    </source>
</evidence>
<name>A0A543DQQ6_9PSEU</name>
<accession>A0A543DQQ6</accession>
<comment type="cofactor">
    <cofactor evidence="1">
        <name>Zn(2+)</name>
        <dbReference type="ChEBI" id="CHEBI:29105"/>
    </cofactor>
</comment>
<keyword evidence="3" id="KW-0862">Zinc</keyword>
<dbReference type="PANTHER" id="PTHR43401:SF2">
    <property type="entry name" value="L-THREONINE 3-DEHYDROGENASE"/>
    <property type="match status" value="1"/>
</dbReference>
<evidence type="ECO:0000256" key="1">
    <source>
        <dbReference type="ARBA" id="ARBA00001947"/>
    </source>
</evidence>
<organism evidence="7 8">
    <name type="scientific">Pseudonocardia kunmingensis</name>
    <dbReference type="NCBI Taxonomy" id="630975"/>
    <lineage>
        <taxon>Bacteria</taxon>
        <taxon>Bacillati</taxon>
        <taxon>Actinomycetota</taxon>
        <taxon>Actinomycetes</taxon>
        <taxon>Pseudonocardiales</taxon>
        <taxon>Pseudonocardiaceae</taxon>
        <taxon>Pseudonocardia</taxon>
    </lineage>
</organism>
<dbReference type="InterPro" id="IPR050129">
    <property type="entry name" value="Zn_alcohol_dh"/>
</dbReference>
<comment type="caution">
    <text evidence="7">The sequence shown here is derived from an EMBL/GenBank/DDBJ whole genome shotgun (WGS) entry which is preliminary data.</text>
</comment>
<dbReference type="AlphaFoldDB" id="A0A543DQQ6"/>
<dbReference type="EMBL" id="VFPA01000002">
    <property type="protein sequence ID" value="TQM11665.1"/>
    <property type="molecule type" value="Genomic_DNA"/>
</dbReference>
<dbReference type="InterPro" id="IPR011032">
    <property type="entry name" value="GroES-like_sf"/>
</dbReference>
<dbReference type="Proteomes" id="UP000315677">
    <property type="component" value="Unassembled WGS sequence"/>
</dbReference>